<accession>A0A653E9F2</accession>
<dbReference type="AlphaFoldDB" id="A0A653E9F2"/>
<evidence type="ECO:0000313" key="1">
    <source>
        <dbReference type="EMBL" id="VEV99167.1"/>
    </source>
</evidence>
<dbReference type="EMBL" id="LR215729">
    <property type="protein sequence ID" value="VEV99167.1"/>
    <property type="molecule type" value="Genomic_DNA"/>
</dbReference>
<gene>
    <name evidence="1" type="ORF">PMYSY11_4123</name>
</gene>
<organism evidence="1">
    <name type="scientific">Pseudomonas marincola</name>
    <dbReference type="NCBI Taxonomy" id="437900"/>
    <lineage>
        <taxon>Bacteria</taxon>
        <taxon>Pseudomonadati</taxon>
        <taxon>Pseudomonadota</taxon>
        <taxon>Gammaproteobacteria</taxon>
        <taxon>Pseudomonadales</taxon>
        <taxon>Pseudomonadaceae</taxon>
        <taxon>Pseudomonas</taxon>
    </lineage>
</organism>
<protein>
    <submittedName>
        <fullName evidence="1">Uncharacterized protein</fullName>
    </submittedName>
</protein>
<sequence length="58" mass="6649">MSGRLPSAFSNAHFRLRSSAWVCQGVDSFGYDRRFGFAKKLLRLPLWLKILVFMADLA</sequence>
<proteinExistence type="predicted"/>
<reference evidence="1" key="1">
    <citation type="submission" date="2019-02" db="EMBL/GenBank/DDBJ databases">
        <authorList>
            <consortium name="Genoscope - CEA"/>
            <person name="William W."/>
        </authorList>
    </citation>
    <scope>NUCLEOTIDE SEQUENCE [LARGE SCALE GENOMIC DNA]</scope>
    <source>
        <strain evidence="1">YSy11</strain>
    </source>
</reference>
<name>A0A653E9F2_9PSED</name>